<protein>
    <recommendedName>
        <fullName evidence="7">MADS-box domain-containing protein</fullName>
    </recommendedName>
</protein>
<dbReference type="SMART" id="SM00432">
    <property type="entry name" value="MADS"/>
    <property type="match status" value="1"/>
</dbReference>
<dbReference type="GO" id="GO:0005634">
    <property type="term" value="C:nucleus"/>
    <property type="evidence" value="ECO:0007669"/>
    <property type="project" value="UniProtKB-SubCell"/>
</dbReference>
<evidence type="ECO:0000313" key="9">
    <source>
        <dbReference type="Proteomes" id="UP001497457"/>
    </source>
</evidence>
<dbReference type="PANTHER" id="PTHR11945">
    <property type="entry name" value="MADS BOX PROTEIN"/>
    <property type="match status" value="1"/>
</dbReference>
<dbReference type="Pfam" id="PF00319">
    <property type="entry name" value="SRF-TF"/>
    <property type="match status" value="1"/>
</dbReference>
<feature type="region of interest" description="Disordered" evidence="6">
    <location>
        <begin position="230"/>
        <end position="252"/>
    </location>
</feature>
<evidence type="ECO:0000256" key="5">
    <source>
        <dbReference type="ARBA" id="ARBA00023242"/>
    </source>
</evidence>
<name>A0ABC9FLW6_9POAL</name>
<evidence type="ECO:0000256" key="4">
    <source>
        <dbReference type="ARBA" id="ARBA00023163"/>
    </source>
</evidence>
<organism evidence="8 9">
    <name type="scientific">Urochloa decumbens</name>
    <dbReference type="NCBI Taxonomy" id="240449"/>
    <lineage>
        <taxon>Eukaryota</taxon>
        <taxon>Viridiplantae</taxon>
        <taxon>Streptophyta</taxon>
        <taxon>Embryophyta</taxon>
        <taxon>Tracheophyta</taxon>
        <taxon>Spermatophyta</taxon>
        <taxon>Magnoliopsida</taxon>
        <taxon>Liliopsida</taxon>
        <taxon>Poales</taxon>
        <taxon>Poaceae</taxon>
        <taxon>PACMAD clade</taxon>
        <taxon>Panicoideae</taxon>
        <taxon>Panicodae</taxon>
        <taxon>Paniceae</taxon>
        <taxon>Melinidinae</taxon>
        <taxon>Urochloa</taxon>
    </lineage>
</organism>
<evidence type="ECO:0000256" key="2">
    <source>
        <dbReference type="ARBA" id="ARBA00023015"/>
    </source>
</evidence>
<evidence type="ECO:0000256" key="3">
    <source>
        <dbReference type="ARBA" id="ARBA00023125"/>
    </source>
</evidence>
<keyword evidence="5" id="KW-0539">Nucleus</keyword>
<keyword evidence="2" id="KW-0805">Transcription regulation</keyword>
<dbReference type="PRINTS" id="PR00404">
    <property type="entry name" value="MADSDOMAIN"/>
</dbReference>
<evidence type="ECO:0000256" key="1">
    <source>
        <dbReference type="ARBA" id="ARBA00004123"/>
    </source>
</evidence>
<dbReference type="Proteomes" id="UP001497457">
    <property type="component" value="Chromosome 7b"/>
</dbReference>
<accession>A0ABC9FLW6</accession>
<reference evidence="8" key="1">
    <citation type="submission" date="2024-10" db="EMBL/GenBank/DDBJ databases">
        <authorList>
            <person name="Ryan C."/>
        </authorList>
    </citation>
    <scope>NUCLEOTIDE SEQUENCE [LARGE SCALE GENOMIC DNA]</scope>
</reference>
<dbReference type="PANTHER" id="PTHR11945:SF764">
    <property type="entry name" value="AGAMOUS-LIKE MADS-BOX PROTEIN AGL62"/>
    <property type="match status" value="1"/>
</dbReference>
<evidence type="ECO:0000313" key="8">
    <source>
        <dbReference type="EMBL" id="CAL5078187.1"/>
    </source>
</evidence>
<dbReference type="Gene3D" id="3.40.1810.10">
    <property type="entry name" value="Transcription factor, MADS-box"/>
    <property type="match status" value="1"/>
</dbReference>
<dbReference type="AlphaFoldDB" id="A0ABC9FLW6"/>
<comment type="subcellular location">
    <subcellularLocation>
        <location evidence="1">Nucleus</location>
    </subcellularLocation>
</comment>
<keyword evidence="3" id="KW-0238">DNA-binding</keyword>
<feature type="compositionally biased region" description="Polar residues" evidence="6">
    <location>
        <begin position="235"/>
        <end position="252"/>
    </location>
</feature>
<dbReference type="GO" id="GO:0003677">
    <property type="term" value="F:DNA binding"/>
    <property type="evidence" value="ECO:0007669"/>
    <property type="project" value="UniProtKB-KW"/>
</dbReference>
<dbReference type="InterPro" id="IPR002100">
    <property type="entry name" value="TF_MADSbox"/>
</dbReference>
<dbReference type="EMBL" id="OZ075117">
    <property type="protein sequence ID" value="CAL5078187.1"/>
    <property type="molecule type" value="Genomic_DNA"/>
</dbReference>
<evidence type="ECO:0000256" key="6">
    <source>
        <dbReference type="SAM" id="MobiDB-lite"/>
    </source>
</evidence>
<dbReference type="InterPro" id="IPR036879">
    <property type="entry name" value="TF_MADSbox_sf"/>
</dbReference>
<evidence type="ECO:0000259" key="7">
    <source>
        <dbReference type="PROSITE" id="PS50066"/>
    </source>
</evidence>
<keyword evidence="9" id="KW-1185">Reference proteome</keyword>
<feature type="domain" description="MADS-box" evidence="7">
    <location>
        <begin position="2"/>
        <end position="62"/>
    </location>
</feature>
<keyword evidence="4" id="KW-0804">Transcription</keyword>
<feature type="region of interest" description="Disordered" evidence="6">
    <location>
        <begin position="384"/>
        <end position="422"/>
    </location>
</feature>
<sequence>MTRPRRSGISYIENDNNRSITFFKRRAGLYKTAADLSTLTGARIAIALESESGKMSSFGTPSVGPIIDSFLSGKALVDPFVNEEQKVEITLLQNEIFKVEKEKFMEDKRVKETIEEAKKIQETSGKAKLVYGKIEDLSVEELNELVHDLSQIHQEINDRLRRQQPSYQLEVGGSRDPFLCRLSSSSSHSQIQMQPRRLPWTPIEQPSLQLPRSSWSLPQLSRSQSSLLNPSLLPTAQTQPMPQHPSAVQSHEQMMLPSTESYRYNYNTQGVHINGNISQPFSQSTLISALPPPPPSSSTQMTFYNEFPPPPSSQQMPIPLPIEAELHLLEQPENNTSTQDFIPVGHPFANHRWPSPIPSNEPYCDINLYGLNLYLGDHGDYGVQGSSEHGMPSPSGLHQQAYDDSPYRNFLGSSEEEESPGN</sequence>
<dbReference type="SUPFAM" id="SSF55455">
    <property type="entry name" value="SRF-like"/>
    <property type="match status" value="1"/>
</dbReference>
<dbReference type="PROSITE" id="PS50066">
    <property type="entry name" value="MADS_BOX_2"/>
    <property type="match status" value="1"/>
</dbReference>
<gene>
    <name evidence="8" type="ORF">URODEC1_LOCUS107015</name>
</gene>
<proteinExistence type="predicted"/>